<evidence type="ECO:0000256" key="7">
    <source>
        <dbReference type="ARBA" id="ARBA00022842"/>
    </source>
</evidence>
<dbReference type="InParanoid" id="F0XGB8"/>
<dbReference type="GO" id="GO:0008686">
    <property type="term" value="F:3,4-dihydroxy-2-butanone-4-phosphate synthase activity"/>
    <property type="evidence" value="ECO:0007669"/>
    <property type="project" value="UniProtKB-EC"/>
</dbReference>
<gene>
    <name evidence="13" type="ORF">CMQ_3264</name>
</gene>
<sequence length="242" mass="25724">MASPSESKGFDSIPEAIQAFRDGQFIVVVDDPRRENEGDLIIAAEDVTTEQMAFLVRHSSGIICAPLLPARAARLGLPPMVADNEDVRGTAYTLTVDAADDVVTTGISAHDRALTCRRLADDDAVLAAVAGSGPSAFRRPGHVLPLQARLGGVCERRGHTEAAVDFCRLAGKRRVAVISELVDDGDAVPGQAIRTGSDMLRADGCIAFARTWGLKACTIADLVAYLEQTRPQKFAGPQEDEA</sequence>
<dbReference type="Gene3D" id="3.90.870.10">
    <property type="entry name" value="DHBP synthase"/>
    <property type="match status" value="1"/>
</dbReference>
<evidence type="ECO:0000256" key="6">
    <source>
        <dbReference type="ARBA" id="ARBA00022723"/>
    </source>
</evidence>
<evidence type="ECO:0000256" key="12">
    <source>
        <dbReference type="RuleBase" id="RU003843"/>
    </source>
</evidence>
<evidence type="ECO:0000256" key="9">
    <source>
        <dbReference type="ARBA" id="ARBA00023211"/>
    </source>
</evidence>
<evidence type="ECO:0000256" key="3">
    <source>
        <dbReference type="ARBA" id="ARBA00012153"/>
    </source>
</evidence>
<evidence type="ECO:0000313" key="13">
    <source>
        <dbReference type="EMBL" id="EFX03335.1"/>
    </source>
</evidence>
<evidence type="ECO:0000256" key="11">
    <source>
        <dbReference type="ARBA" id="ARBA00060730"/>
    </source>
</evidence>
<keyword evidence="8" id="KW-0318">Glutathionylation</keyword>
<keyword evidence="9 12" id="KW-0464">Manganese</keyword>
<evidence type="ECO:0000256" key="4">
    <source>
        <dbReference type="ARBA" id="ARBA00018836"/>
    </source>
</evidence>
<proteinExistence type="inferred from homology"/>
<dbReference type="PANTHER" id="PTHR21327:SF18">
    <property type="entry name" value="3,4-DIHYDROXY-2-BUTANONE 4-PHOSPHATE SYNTHASE"/>
    <property type="match status" value="1"/>
</dbReference>
<keyword evidence="7 12" id="KW-0460">Magnesium</keyword>
<dbReference type="GO" id="GO:0009231">
    <property type="term" value="P:riboflavin biosynthetic process"/>
    <property type="evidence" value="ECO:0007669"/>
    <property type="project" value="UniProtKB-UniPathway"/>
</dbReference>
<evidence type="ECO:0000256" key="2">
    <source>
        <dbReference type="ARBA" id="ARBA00011738"/>
    </source>
</evidence>
<dbReference type="AlphaFoldDB" id="F0XGB8"/>
<dbReference type="EMBL" id="GL629769">
    <property type="protein sequence ID" value="EFX03335.1"/>
    <property type="molecule type" value="Genomic_DNA"/>
</dbReference>
<dbReference type="Proteomes" id="UP000007796">
    <property type="component" value="Unassembled WGS sequence"/>
</dbReference>
<dbReference type="SUPFAM" id="SSF55821">
    <property type="entry name" value="YrdC/RibB"/>
    <property type="match status" value="1"/>
</dbReference>
<dbReference type="HOGENOM" id="CLU_020273_3_1_1"/>
<dbReference type="RefSeq" id="XP_014172817.1">
    <property type="nucleotide sequence ID" value="XM_014317342.1"/>
</dbReference>
<dbReference type="UniPathway" id="UPA00275">
    <property type="reaction ID" value="UER00399"/>
</dbReference>
<accession>F0XGB8</accession>
<dbReference type="FunCoup" id="F0XGB8">
    <property type="interactions" value="111"/>
</dbReference>
<comment type="similarity">
    <text evidence="11 12">Belongs to the DHBP synthase family.</text>
</comment>
<reference evidence="13 14" key="1">
    <citation type="journal article" date="2011" name="Proc. Natl. Acad. Sci. U.S.A.">
        <title>Genome and transcriptome analyses of the mountain pine beetle-fungal symbiont Grosmannia clavigera, a lodgepole pine pathogen.</title>
        <authorList>
            <person name="DiGuistini S."/>
            <person name="Wang Y."/>
            <person name="Liao N.Y."/>
            <person name="Taylor G."/>
            <person name="Tanguay P."/>
            <person name="Feau N."/>
            <person name="Henrissat B."/>
            <person name="Chan S.K."/>
            <person name="Hesse-Orce U."/>
            <person name="Alamouti S.M."/>
            <person name="Tsui C.K.M."/>
            <person name="Docking R.T."/>
            <person name="Levasseur A."/>
            <person name="Haridas S."/>
            <person name="Robertson G."/>
            <person name="Birol I."/>
            <person name="Holt R.A."/>
            <person name="Marra M.A."/>
            <person name="Hamelin R.C."/>
            <person name="Hirst M."/>
            <person name="Jones S.J.M."/>
            <person name="Bohlmann J."/>
            <person name="Breuil C."/>
        </authorList>
    </citation>
    <scope>NUCLEOTIDE SEQUENCE [LARGE SCALE GENOMIC DNA]</scope>
    <source>
        <strain evidence="14">kw1407 / UAMH 11150</strain>
    </source>
</reference>
<dbReference type="FunFam" id="3.90.870.10:FF:000002">
    <property type="entry name" value="3,4-dihydroxy-2-butanone 4-phosphate synthase"/>
    <property type="match status" value="1"/>
</dbReference>
<evidence type="ECO:0000313" key="14">
    <source>
        <dbReference type="Proteomes" id="UP000007796"/>
    </source>
</evidence>
<keyword evidence="14" id="KW-1185">Reference proteome</keyword>
<keyword evidence="5 12" id="KW-0686">Riboflavin biosynthesis</keyword>
<dbReference type="eggNOG" id="KOG1284">
    <property type="taxonomic scope" value="Eukaryota"/>
</dbReference>
<name>F0XGB8_GROCL</name>
<comment type="cofactor">
    <cofactor evidence="12">
        <name>Mg(2+)</name>
        <dbReference type="ChEBI" id="CHEBI:18420"/>
    </cofactor>
    <cofactor evidence="12">
        <name>Mn(2+)</name>
        <dbReference type="ChEBI" id="CHEBI:29035"/>
    </cofactor>
    <text evidence="12">Binds 2 divalent metal cations per subunit. Magnesium or manganese.</text>
</comment>
<dbReference type="GO" id="GO:0046872">
    <property type="term" value="F:metal ion binding"/>
    <property type="evidence" value="ECO:0007669"/>
    <property type="project" value="UniProtKB-KW"/>
</dbReference>
<evidence type="ECO:0000256" key="8">
    <source>
        <dbReference type="ARBA" id="ARBA00023206"/>
    </source>
</evidence>
<comment type="function">
    <text evidence="12">Catalyzes the conversion of D-ribulose 5-phosphate to formate and 3,4-dihydroxy-2-butanone 4-phosphate.</text>
</comment>
<organism evidence="14">
    <name type="scientific">Grosmannia clavigera (strain kw1407 / UAMH 11150)</name>
    <name type="common">Blue stain fungus</name>
    <name type="synonym">Graphiocladiella clavigera</name>
    <dbReference type="NCBI Taxonomy" id="655863"/>
    <lineage>
        <taxon>Eukaryota</taxon>
        <taxon>Fungi</taxon>
        <taxon>Dikarya</taxon>
        <taxon>Ascomycota</taxon>
        <taxon>Pezizomycotina</taxon>
        <taxon>Sordariomycetes</taxon>
        <taxon>Sordariomycetidae</taxon>
        <taxon>Ophiostomatales</taxon>
        <taxon>Ophiostomataceae</taxon>
        <taxon>Leptographium</taxon>
    </lineage>
</organism>
<evidence type="ECO:0000256" key="5">
    <source>
        <dbReference type="ARBA" id="ARBA00022619"/>
    </source>
</evidence>
<protein>
    <recommendedName>
        <fullName evidence="4 12">3,4-dihydroxy-2-butanone 4-phosphate synthase</fullName>
        <shortName evidence="12">DHBP synthase</shortName>
        <ecNumber evidence="3 12">4.1.99.12</ecNumber>
    </recommendedName>
</protein>
<dbReference type="STRING" id="655863.F0XGB8"/>
<dbReference type="NCBIfam" id="TIGR00506">
    <property type="entry name" value="ribB"/>
    <property type="match status" value="1"/>
</dbReference>
<comment type="subunit">
    <text evidence="2 12">Homodimer.</text>
</comment>
<keyword evidence="10 12" id="KW-0456">Lyase</keyword>
<evidence type="ECO:0000256" key="1">
    <source>
        <dbReference type="ARBA" id="ARBA00004904"/>
    </source>
</evidence>
<keyword evidence="6 12" id="KW-0479">Metal-binding</keyword>
<dbReference type="Pfam" id="PF00926">
    <property type="entry name" value="DHBP_synthase"/>
    <property type="match status" value="1"/>
</dbReference>
<dbReference type="EC" id="4.1.99.12" evidence="3 12"/>
<comment type="pathway">
    <text evidence="1 12">Cofactor biosynthesis; riboflavin biosynthesis; 2-hydroxy-3-oxobutyl phosphate from D-ribulose 5-phosphate: step 1/1.</text>
</comment>
<dbReference type="InterPro" id="IPR000422">
    <property type="entry name" value="DHBP_synthase_RibB"/>
</dbReference>
<dbReference type="OrthoDB" id="60371at2759"/>
<evidence type="ECO:0000256" key="10">
    <source>
        <dbReference type="ARBA" id="ARBA00023239"/>
    </source>
</evidence>
<comment type="catalytic activity">
    <reaction evidence="12">
        <text>D-ribulose 5-phosphate = (2S)-2-hydroxy-3-oxobutyl phosphate + formate + H(+)</text>
        <dbReference type="Rhea" id="RHEA:18457"/>
        <dbReference type="ChEBI" id="CHEBI:15378"/>
        <dbReference type="ChEBI" id="CHEBI:15740"/>
        <dbReference type="ChEBI" id="CHEBI:58121"/>
        <dbReference type="ChEBI" id="CHEBI:58830"/>
        <dbReference type="EC" id="4.1.99.12"/>
    </reaction>
</comment>
<dbReference type="PANTHER" id="PTHR21327">
    <property type="entry name" value="GTP CYCLOHYDROLASE II-RELATED"/>
    <property type="match status" value="1"/>
</dbReference>
<dbReference type="GeneID" id="25976345"/>
<dbReference type="GO" id="GO:0005758">
    <property type="term" value="C:mitochondrial intermembrane space"/>
    <property type="evidence" value="ECO:0007669"/>
    <property type="project" value="TreeGrafter"/>
</dbReference>
<dbReference type="GO" id="GO:0005829">
    <property type="term" value="C:cytosol"/>
    <property type="evidence" value="ECO:0007669"/>
    <property type="project" value="TreeGrafter"/>
</dbReference>
<dbReference type="InterPro" id="IPR017945">
    <property type="entry name" value="DHBP_synth_RibB-like_a/b_dom"/>
</dbReference>